<evidence type="ECO:0000313" key="2">
    <source>
        <dbReference type="Proteomes" id="UP000282971"/>
    </source>
</evidence>
<dbReference type="EMBL" id="SACN01000003">
    <property type="protein sequence ID" value="RVT90219.1"/>
    <property type="molecule type" value="Genomic_DNA"/>
</dbReference>
<dbReference type="AlphaFoldDB" id="A0A437LXS8"/>
<sequence>MSYAGAHAALPRAITDALVSWAMAKECIEELWVRRLDGNVAIPRSLDVSLVVLLNGWNVEERVVRDRIRTTWREVASRWRRELRGLAVRRIEIEMLHIGNDADLNEMSHSGYRLFVAV</sequence>
<dbReference type="Proteomes" id="UP000282971">
    <property type="component" value="Unassembled WGS sequence"/>
</dbReference>
<name>A0A437LXS8_9SPHN</name>
<protein>
    <submittedName>
        <fullName evidence="1">Uncharacterized protein</fullName>
    </submittedName>
</protein>
<comment type="caution">
    <text evidence="1">The sequence shown here is derived from an EMBL/GenBank/DDBJ whole genome shotgun (WGS) entry which is preliminary data.</text>
</comment>
<dbReference type="RefSeq" id="WP_127745469.1">
    <property type="nucleotide sequence ID" value="NZ_SACN01000003.1"/>
</dbReference>
<gene>
    <name evidence="1" type="ORF">EOD43_18145</name>
</gene>
<organism evidence="1 2">
    <name type="scientific">Sphingomonas crocodyli</name>
    <dbReference type="NCBI Taxonomy" id="1979270"/>
    <lineage>
        <taxon>Bacteria</taxon>
        <taxon>Pseudomonadati</taxon>
        <taxon>Pseudomonadota</taxon>
        <taxon>Alphaproteobacteria</taxon>
        <taxon>Sphingomonadales</taxon>
        <taxon>Sphingomonadaceae</taxon>
        <taxon>Sphingomonas</taxon>
    </lineage>
</organism>
<keyword evidence="2" id="KW-1185">Reference proteome</keyword>
<accession>A0A437LXS8</accession>
<reference evidence="1 2" key="1">
    <citation type="submission" date="2019-01" db="EMBL/GenBank/DDBJ databases">
        <authorList>
            <person name="Chen W.-M."/>
        </authorList>
    </citation>
    <scope>NUCLEOTIDE SEQUENCE [LARGE SCALE GENOMIC DNA]</scope>
    <source>
        <strain evidence="1 2">CCP-7</strain>
    </source>
</reference>
<evidence type="ECO:0000313" key="1">
    <source>
        <dbReference type="EMBL" id="RVT90219.1"/>
    </source>
</evidence>
<proteinExistence type="predicted"/>